<protein>
    <submittedName>
        <fullName evidence="2">Uncharacterized protein</fullName>
    </submittedName>
</protein>
<name>A0A2A2D8H4_9ACTN</name>
<feature type="transmembrane region" description="Helical" evidence="1">
    <location>
        <begin position="6"/>
        <end position="30"/>
    </location>
</feature>
<evidence type="ECO:0000313" key="3">
    <source>
        <dbReference type="Proteomes" id="UP000218944"/>
    </source>
</evidence>
<evidence type="ECO:0000313" key="2">
    <source>
        <dbReference type="EMBL" id="PAU47612.1"/>
    </source>
</evidence>
<keyword evidence="1" id="KW-0472">Membrane</keyword>
<feature type="transmembrane region" description="Helical" evidence="1">
    <location>
        <begin position="125"/>
        <end position="144"/>
    </location>
</feature>
<feature type="transmembrane region" description="Helical" evidence="1">
    <location>
        <begin position="99"/>
        <end position="118"/>
    </location>
</feature>
<feature type="transmembrane region" description="Helical" evidence="1">
    <location>
        <begin position="51"/>
        <end position="79"/>
    </location>
</feature>
<dbReference type="EMBL" id="NSJV01000349">
    <property type="protein sequence ID" value="PAU47612.1"/>
    <property type="molecule type" value="Genomic_DNA"/>
</dbReference>
<sequence length="151" mass="16529">MLFFGLFLMGGWAVAAGALGYAVAVLVRIWPQDWLRQHGHAAVRLLVPTPAYLRFDVALAVLAVLVDLWLVSGAIVFGADGIFTEDWMGYPGMTDPTGQGYQAAVVSVLRTTAWWTFGIAVLCRCWITAGIQVSVLPLAAWWIGSFETYYT</sequence>
<evidence type="ECO:0000256" key="1">
    <source>
        <dbReference type="SAM" id="Phobius"/>
    </source>
</evidence>
<proteinExistence type="predicted"/>
<keyword evidence="1" id="KW-1133">Transmembrane helix</keyword>
<keyword evidence="1" id="KW-0812">Transmembrane</keyword>
<dbReference type="Proteomes" id="UP000218944">
    <property type="component" value="Unassembled WGS sequence"/>
</dbReference>
<comment type="caution">
    <text evidence="2">The sequence shown here is derived from an EMBL/GenBank/DDBJ whole genome shotgun (WGS) entry which is preliminary data.</text>
</comment>
<organism evidence="2 3">
    <name type="scientific">Streptomyces albireticuli</name>
    <dbReference type="NCBI Taxonomy" id="1940"/>
    <lineage>
        <taxon>Bacteria</taxon>
        <taxon>Bacillati</taxon>
        <taxon>Actinomycetota</taxon>
        <taxon>Actinomycetes</taxon>
        <taxon>Kitasatosporales</taxon>
        <taxon>Streptomycetaceae</taxon>
        <taxon>Streptomyces</taxon>
    </lineage>
</organism>
<reference evidence="2 3" key="1">
    <citation type="submission" date="2017-08" db="EMBL/GenBank/DDBJ databases">
        <title>Genome sequence of Streptomyces albireticuli NRRL B-1670.</title>
        <authorList>
            <person name="Graham D.E."/>
            <person name="Mahan K.M."/>
            <person name="Klingeman D.M."/>
            <person name="Hettich R.L."/>
            <person name="Parry R.J."/>
            <person name="Spain J.C."/>
        </authorList>
    </citation>
    <scope>NUCLEOTIDE SEQUENCE [LARGE SCALE GENOMIC DNA]</scope>
    <source>
        <strain evidence="2 3">NRRL B-1670</strain>
    </source>
</reference>
<gene>
    <name evidence="2" type="ORF">CK936_17745</name>
</gene>
<accession>A0A2A2D8H4</accession>
<keyword evidence="3" id="KW-1185">Reference proteome</keyword>
<dbReference type="AlphaFoldDB" id="A0A2A2D8H4"/>